<accession>A0ABY0H480</accession>
<dbReference type="EMBL" id="QJNS01000161">
    <property type="protein sequence ID" value="RYO84444.1"/>
    <property type="molecule type" value="Genomic_DNA"/>
</dbReference>
<feature type="compositionally biased region" description="Basic and acidic residues" evidence="1">
    <location>
        <begin position="1"/>
        <end position="10"/>
    </location>
</feature>
<proteinExistence type="predicted"/>
<protein>
    <recommendedName>
        <fullName evidence="2">N-acetyltransferase domain-containing protein</fullName>
    </recommendedName>
</protein>
<feature type="domain" description="N-acetyltransferase" evidence="2">
    <location>
        <begin position="35"/>
        <end position="222"/>
    </location>
</feature>
<evidence type="ECO:0000259" key="2">
    <source>
        <dbReference type="PROSITE" id="PS51186"/>
    </source>
</evidence>
<evidence type="ECO:0000313" key="3">
    <source>
        <dbReference type="EMBL" id="RYO84444.1"/>
    </source>
</evidence>
<feature type="region of interest" description="Disordered" evidence="1">
    <location>
        <begin position="1"/>
        <end position="26"/>
    </location>
</feature>
<keyword evidence="4" id="KW-1185">Reference proteome</keyword>
<dbReference type="PANTHER" id="PTHR43792:SF1">
    <property type="entry name" value="N-ACETYLTRANSFERASE DOMAIN-CONTAINING PROTEIN"/>
    <property type="match status" value="1"/>
</dbReference>
<dbReference type="PROSITE" id="PS51186">
    <property type="entry name" value="GNAT"/>
    <property type="match status" value="1"/>
</dbReference>
<dbReference type="Pfam" id="PF13302">
    <property type="entry name" value="Acetyltransf_3"/>
    <property type="match status" value="1"/>
</dbReference>
<comment type="caution">
    <text evidence="3">The sequence shown here is derived from an EMBL/GenBank/DDBJ whole genome shotgun (WGS) entry which is preliminary data.</text>
</comment>
<reference evidence="3 4" key="1">
    <citation type="submission" date="2018-06" db="EMBL/GenBank/DDBJ databases">
        <title>Complete Genomes of Monosporascus.</title>
        <authorList>
            <person name="Robinson A.J."/>
            <person name="Natvig D.O."/>
        </authorList>
    </citation>
    <scope>NUCLEOTIDE SEQUENCE [LARGE SCALE GENOMIC DNA]</scope>
    <source>
        <strain evidence="3 4">CBS 609.92</strain>
    </source>
</reference>
<name>A0ABY0H480_9PEZI</name>
<evidence type="ECO:0000256" key="1">
    <source>
        <dbReference type="SAM" id="MobiDB-lite"/>
    </source>
</evidence>
<dbReference type="PANTHER" id="PTHR43792">
    <property type="entry name" value="GNAT FAMILY, PUTATIVE (AFU_ORTHOLOGUE AFUA_3G00765)-RELATED-RELATED"/>
    <property type="match status" value="1"/>
</dbReference>
<dbReference type="Gene3D" id="3.40.630.30">
    <property type="match status" value="1"/>
</dbReference>
<dbReference type="InterPro" id="IPR051531">
    <property type="entry name" value="N-acetyltransferase"/>
</dbReference>
<dbReference type="InterPro" id="IPR000182">
    <property type="entry name" value="GNAT_dom"/>
</dbReference>
<dbReference type="Proteomes" id="UP000294003">
    <property type="component" value="Unassembled WGS sequence"/>
</dbReference>
<gene>
    <name evidence="3" type="ORF">DL762_005671</name>
</gene>
<sequence>MSETPAEGRIRVKTTLPARPLPPNAERPHIRTERLVIRPFAPDDVAALHSLRAQPEVMVYTSTGRADRDEAETRTRLAADLPPNDAANYDFAICLASTGEFVGTGGVRLGGGGGKGFFGWPELGYMFKREHWGRGYATEFVRAFLAAWWALPRSALEGDVDARSLGAGAPPAAGAEVPEQLSALVEAGNRGSRRVLGKLGFRQFAEWTQEDGREGYEGLEAHLCGFSVSRPNQ</sequence>
<evidence type="ECO:0000313" key="4">
    <source>
        <dbReference type="Proteomes" id="UP000294003"/>
    </source>
</evidence>
<dbReference type="SUPFAM" id="SSF55729">
    <property type="entry name" value="Acyl-CoA N-acyltransferases (Nat)"/>
    <property type="match status" value="1"/>
</dbReference>
<organism evidence="3 4">
    <name type="scientific">Monosporascus cannonballus</name>
    <dbReference type="NCBI Taxonomy" id="155416"/>
    <lineage>
        <taxon>Eukaryota</taxon>
        <taxon>Fungi</taxon>
        <taxon>Dikarya</taxon>
        <taxon>Ascomycota</taxon>
        <taxon>Pezizomycotina</taxon>
        <taxon>Sordariomycetes</taxon>
        <taxon>Xylariomycetidae</taxon>
        <taxon>Xylariales</taxon>
        <taxon>Xylariales incertae sedis</taxon>
        <taxon>Monosporascus</taxon>
    </lineage>
</organism>
<dbReference type="InterPro" id="IPR016181">
    <property type="entry name" value="Acyl_CoA_acyltransferase"/>
</dbReference>